<evidence type="ECO:0000313" key="1">
    <source>
        <dbReference type="EMBL" id="NRF72177.1"/>
    </source>
</evidence>
<keyword evidence="2" id="KW-1185">Reference proteome</keyword>
<reference evidence="1 2" key="1">
    <citation type="submission" date="2020-05" db="EMBL/GenBank/DDBJ databases">
        <title>Aquincola sp. isolate from soil.</title>
        <authorList>
            <person name="Han J."/>
            <person name="Kim D.-U."/>
        </authorList>
    </citation>
    <scope>NUCLEOTIDE SEQUENCE [LARGE SCALE GENOMIC DNA]</scope>
    <source>
        <strain evidence="1 2">S2</strain>
    </source>
</reference>
<evidence type="ECO:0008006" key="3">
    <source>
        <dbReference type="Google" id="ProtNLM"/>
    </source>
</evidence>
<name>A0ABX2EU51_9BURK</name>
<gene>
    <name evidence="1" type="ORF">HLB44_34855</name>
</gene>
<organism evidence="1 2">
    <name type="scientific">Pseudaquabacterium terrae</name>
    <dbReference type="NCBI Taxonomy" id="2732868"/>
    <lineage>
        <taxon>Bacteria</taxon>
        <taxon>Pseudomonadati</taxon>
        <taxon>Pseudomonadota</taxon>
        <taxon>Betaproteobacteria</taxon>
        <taxon>Burkholderiales</taxon>
        <taxon>Sphaerotilaceae</taxon>
        <taxon>Pseudaquabacterium</taxon>
    </lineage>
</organism>
<protein>
    <recommendedName>
        <fullName evidence="3">Terminase small subunit</fullName>
    </recommendedName>
</protein>
<dbReference type="Proteomes" id="UP000737171">
    <property type="component" value="Unassembled WGS sequence"/>
</dbReference>
<evidence type="ECO:0000313" key="2">
    <source>
        <dbReference type="Proteomes" id="UP000737171"/>
    </source>
</evidence>
<comment type="caution">
    <text evidence="1">The sequence shown here is derived from an EMBL/GenBank/DDBJ whole genome shotgun (WGS) entry which is preliminary data.</text>
</comment>
<proteinExistence type="predicted"/>
<accession>A0ABX2EU51</accession>
<sequence>MLQSLAAGTVQERPARPEVNLLDKARQIYQDSRQYHGTSKGNKAYIQEAGIAGASERGTMHAVRSTNRTLTSDKLMAKQIARLGSFGDTPALVRTIGVPLERPEPFFQTTHAVEPGQVLGSKNSEPGTDAQAFQAELARSRVHVPIDVAGQMLRNVQSDSEDDFG</sequence>
<dbReference type="RefSeq" id="WP_173134927.1">
    <property type="nucleotide sequence ID" value="NZ_JABRWJ010000019.1"/>
</dbReference>
<dbReference type="EMBL" id="JABRWJ010000019">
    <property type="protein sequence ID" value="NRF72177.1"/>
    <property type="molecule type" value="Genomic_DNA"/>
</dbReference>